<evidence type="ECO:0000256" key="1">
    <source>
        <dbReference type="ARBA" id="ARBA00004651"/>
    </source>
</evidence>
<reference evidence="9 10" key="1">
    <citation type="submission" date="2018-06" db="EMBL/GenBank/DDBJ databases">
        <title>Genomic Encyclopedia of Archaeal and Bacterial Type Strains, Phase II (KMG-II): from individual species to whole genera.</title>
        <authorList>
            <person name="Goeker M."/>
        </authorList>
    </citation>
    <scope>NUCLEOTIDE SEQUENCE [LARGE SCALE GENOMIC DNA]</scope>
    <source>
        <strain evidence="9 10">DSM 24525</strain>
    </source>
</reference>
<dbReference type="PANTHER" id="PTHR21716:SF53">
    <property type="entry name" value="PERMEASE PERM-RELATED"/>
    <property type="match status" value="1"/>
</dbReference>
<feature type="transmembrane region" description="Helical" evidence="8">
    <location>
        <begin position="222"/>
        <end position="252"/>
    </location>
</feature>
<sequence>MVLVALYIGRSVFVPVALALLFSVALVPVTNRLQRIGFPRLLAVALVLMVAVGAIMSFMVFLAGQVLKLVADLPRHEATLRDKIVMLSDGSGVFDRAMQTLHRLGQALNIGPRGEAPRIVAEVPQQSGGLSSLLDVLGMVLSPIASVAIALLLVAYLLIQREDVRDRFLHLAGTHDLHRSTRAMTDATDRVGRYLLMQVGVNGAYGLLMGAGLSVIGVPNAALWGVLCFLLRFVPFIGGAVAILFPLTLAFATTPGWTAPVEVLLLYVLVGSFCTYVIEPLLYSSSTGISPLALLLSSAIWTVLWGPVGLILAPPITTCIVILGRLVPAFGFLEVLLGDRQPLPPSVRFYQRYLAEDPFGAEQIADGYMREKGMAALLRDLVLPMLETLRHDRRGGLLRADALPRITDGLTALLDDLQESTEVEPETPRIAVLPVAGALDRAAAATVAAALRDGGRALALGEATEPVAATVLCMVDVPSVARLRRLVLQARRNSGTVVAMILGDVTQAQLAPLAVLEVPLVRRLDDLRGPLDAAVKLRPRTIAA</sequence>
<evidence type="ECO:0000256" key="8">
    <source>
        <dbReference type="SAM" id="Phobius"/>
    </source>
</evidence>
<feature type="transmembrane region" description="Helical" evidence="8">
    <location>
        <begin position="41"/>
        <end position="64"/>
    </location>
</feature>
<proteinExistence type="inferred from homology"/>
<evidence type="ECO:0000256" key="6">
    <source>
        <dbReference type="ARBA" id="ARBA00022989"/>
    </source>
</evidence>
<dbReference type="Proteomes" id="UP000249688">
    <property type="component" value="Unassembled WGS sequence"/>
</dbReference>
<feature type="transmembrane region" description="Helical" evidence="8">
    <location>
        <begin position="12"/>
        <end position="29"/>
    </location>
</feature>
<dbReference type="AlphaFoldDB" id="A0A2W7IUJ3"/>
<dbReference type="Pfam" id="PF01594">
    <property type="entry name" value="AI-2E_transport"/>
    <property type="match status" value="1"/>
</dbReference>
<evidence type="ECO:0000256" key="5">
    <source>
        <dbReference type="ARBA" id="ARBA00022692"/>
    </source>
</evidence>
<organism evidence="9 10">
    <name type="scientific">Humitalea rosea</name>
    <dbReference type="NCBI Taxonomy" id="990373"/>
    <lineage>
        <taxon>Bacteria</taxon>
        <taxon>Pseudomonadati</taxon>
        <taxon>Pseudomonadota</taxon>
        <taxon>Alphaproteobacteria</taxon>
        <taxon>Acetobacterales</taxon>
        <taxon>Roseomonadaceae</taxon>
        <taxon>Humitalea</taxon>
    </lineage>
</organism>
<evidence type="ECO:0000256" key="3">
    <source>
        <dbReference type="ARBA" id="ARBA00022448"/>
    </source>
</evidence>
<dbReference type="GO" id="GO:0005886">
    <property type="term" value="C:plasma membrane"/>
    <property type="evidence" value="ECO:0007669"/>
    <property type="project" value="UniProtKB-SubCell"/>
</dbReference>
<dbReference type="InterPro" id="IPR002549">
    <property type="entry name" value="AI-2E-like"/>
</dbReference>
<keyword evidence="10" id="KW-1185">Reference proteome</keyword>
<keyword evidence="6 8" id="KW-1133">Transmembrane helix</keyword>
<name>A0A2W7IUJ3_9PROT</name>
<accession>A0A2W7IUJ3</accession>
<feature type="transmembrane region" description="Helical" evidence="8">
    <location>
        <begin position="136"/>
        <end position="159"/>
    </location>
</feature>
<evidence type="ECO:0000313" key="9">
    <source>
        <dbReference type="EMBL" id="PZW51129.1"/>
    </source>
</evidence>
<evidence type="ECO:0000313" key="10">
    <source>
        <dbReference type="Proteomes" id="UP000249688"/>
    </source>
</evidence>
<evidence type="ECO:0000256" key="7">
    <source>
        <dbReference type="ARBA" id="ARBA00023136"/>
    </source>
</evidence>
<feature type="transmembrane region" description="Helical" evidence="8">
    <location>
        <begin position="264"/>
        <end position="283"/>
    </location>
</feature>
<keyword evidence="5 8" id="KW-0812">Transmembrane</keyword>
<comment type="similarity">
    <text evidence="2">Belongs to the autoinducer-2 exporter (AI-2E) (TC 2.A.86) family.</text>
</comment>
<keyword evidence="3" id="KW-0813">Transport</keyword>
<dbReference type="EMBL" id="QKYU01000001">
    <property type="protein sequence ID" value="PZW51129.1"/>
    <property type="molecule type" value="Genomic_DNA"/>
</dbReference>
<evidence type="ECO:0000256" key="4">
    <source>
        <dbReference type="ARBA" id="ARBA00022475"/>
    </source>
</evidence>
<gene>
    <name evidence="9" type="ORF">C8P66_101349</name>
</gene>
<dbReference type="PANTHER" id="PTHR21716">
    <property type="entry name" value="TRANSMEMBRANE PROTEIN"/>
    <property type="match status" value="1"/>
</dbReference>
<feature type="transmembrane region" description="Helical" evidence="8">
    <location>
        <begin position="194"/>
        <end position="216"/>
    </location>
</feature>
<evidence type="ECO:0000256" key="2">
    <source>
        <dbReference type="ARBA" id="ARBA00009773"/>
    </source>
</evidence>
<protein>
    <submittedName>
        <fullName evidence="9">Putative PurR-regulated permease PerM</fullName>
    </submittedName>
</protein>
<keyword evidence="7 8" id="KW-0472">Membrane</keyword>
<feature type="transmembrane region" description="Helical" evidence="8">
    <location>
        <begin position="289"/>
        <end position="312"/>
    </location>
</feature>
<comment type="caution">
    <text evidence="9">The sequence shown here is derived from an EMBL/GenBank/DDBJ whole genome shotgun (WGS) entry which is preliminary data.</text>
</comment>
<keyword evidence="4" id="KW-1003">Cell membrane</keyword>
<comment type="subcellular location">
    <subcellularLocation>
        <location evidence="1">Cell membrane</location>
        <topology evidence="1">Multi-pass membrane protein</topology>
    </subcellularLocation>
</comment>